<dbReference type="Proteomes" id="UP001518140">
    <property type="component" value="Unassembled WGS sequence"/>
</dbReference>
<name>A0ABX0DVZ4_9ACTN</name>
<dbReference type="EMBL" id="JAAKZX010000096">
    <property type="protein sequence ID" value="NGO45607.1"/>
    <property type="molecule type" value="Genomic_DNA"/>
</dbReference>
<evidence type="ECO:0000313" key="1">
    <source>
        <dbReference type="EMBL" id="NGO45607.1"/>
    </source>
</evidence>
<protein>
    <recommendedName>
        <fullName evidence="3">Glyoxalase/fosfomycin resistance/dioxygenase domain-containing protein</fullName>
    </recommendedName>
</protein>
<proteinExistence type="predicted"/>
<dbReference type="SUPFAM" id="SSF54593">
    <property type="entry name" value="Glyoxalase/Bleomycin resistance protein/Dihydroxybiphenyl dioxygenase"/>
    <property type="match status" value="1"/>
</dbReference>
<keyword evidence="2" id="KW-1185">Reference proteome</keyword>
<evidence type="ECO:0000313" key="2">
    <source>
        <dbReference type="Proteomes" id="UP001518140"/>
    </source>
</evidence>
<sequence>MNSSGGAREAAEFYQRELGFRLSDTISMAELGVDGNGYFLHCTPRHHSIGFGRAASARSRTSITSCSKSPTSPPSAAS</sequence>
<accession>A0ABX0DVZ4</accession>
<reference evidence="1 2" key="1">
    <citation type="submission" date="2020-02" db="EMBL/GenBank/DDBJ databases">
        <title>Whole-genome analyses of novel actinobacteria.</title>
        <authorList>
            <person name="Sahin N."/>
            <person name="Tokatli A."/>
        </authorList>
    </citation>
    <scope>NUCLEOTIDE SEQUENCE [LARGE SCALE GENOMIC DNA]</scope>
    <source>
        <strain evidence="1 2">YC419</strain>
    </source>
</reference>
<evidence type="ECO:0008006" key="3">
    <source>
        <dbReference type="Google" id="ProtNLM"/>
    </source>
</evidence>
<dbReference type="InterPro" id="IPR029068">
    <property type="entry name" value="Glyas_Bleomycin-R_OHBP_Dase"/>
</dbReference>
<dbReference type="Gene3D" id="3.10.180.10">
    <property type="entry name" value="2,3-Dihydroxybiphenyl 1,2-Dioxygenase, domain 1"/>
    <property type="match status" value="1"/>
</dbReference>
<organism evidence="1 2">
    <name type="scientific">Streptomyces ureilyticus</name>
    <dbReference type="NCBI Taxonomy" id="1775131"/>
    <lineage>
        <taxon>Bacteria</taxon>
        <taxon>Bacillati</taxon>
        <taxon>Actinomycetota</taxon>
        <taxon>Actinomycetes</taxon>
        <taxon>Kitasatosporales</taxon>
        <taxon>Streptomycetaceae</taxon>
        <taxon>Streptomyces</taxon>
    </lineage>
</organism>
<comment type="caution">
    <text evidence="1">The sequence shown here is derived from an EMBL/GenBank/DDBJ whole genome shotgun (WGS) entry which is preliminary data.</text>
</comment>
<gene>
    <name evidence="1" type="ORF">G6048_26845</name>
</gene>